<organism evidence="2 3">
    <name type="scientific">Alteromonas confluentis</name>
    <dbReference type="NCBI Taxonomy" id="1656094"/>
    <lineage>
        <taxon>Bacteria</taxon>
        <taxon>Pseudomonadati</taxon>
        <taxon>Pseudomonadota</taxon>
        <taxon>Gammaproteobacteria</taxon>
        <taxon>Alteromonadales</taxon>
        <taxon>Alteromonadaceae</taxon>
        <taxon>Alteromonas/Salinimonas group</taxon>
        <taxon>Alteromonas</taxon>
    </lineage>
</organism>
<dbReference type="Proteomes" id="UP000175691">
    <property type="component" value="Unassembled WGS sequence"/>
</dbReference>
<dbReference type="InterPro" id="IPR021307">
    <property type="entry name" value="DUF2884"/>
</dbReference>
<evidence type="ECO:0000313" key="3">
    <source>
        <dbReference type="Proteomes" id="UP000175691"/>
    </source>
</evidence>
<dbReference type="AlphaFoldDB" id="A0A1E7Z5H8"/>
<name>A0A1E7Z5H8_9ALTE</name>
<accession>A0A1E7Z5H8</accession>
<dbReference type="RefSeq" id="WP_070127640.1">
    <property type="nucleotide sequence ID" value="NZ_MDHN01000043.1"/>
</dbReference>
<proteinExistence type="predicted"/>
<gene>
    <name evidence="2" type="ORF">BFC18_00705</name>
</gene>
<dbReference type="OrthoDB" id="6397557at2"/>
<dbReference type="STRING" id="1656094.BFC18_00705"/>
<reference evidence="2 3" key="1">
    <citation type="submission" date="2016-08" db="EMBL/GenBank/DDBJ databases">
        <authorList>
            <person name="Seilhamer J.J."/>
        </authorList>
    </citation>
    <scope>NUCLEOTIDE SEQUENCE [LARGE SCALE GENOMIC DNA]</scope>
    <source>
        <strain evidence="2 3">KCTC 42603</strain>
    </source>
</reference>
<evidence type="ECO:0000256" key="1">
    <source>
        <dbReference type="SAM" id="SignalP"/>
    </source>
</evidence>
<comment type="caution">
    <text evidence="2">The sequence shown here is derived from an EMBL/GenBank/DDBJ whole genome shotgun (WGS) entry which is preliminary data.</text>
</comment>
<keyword evidence="1" id="KW-0732">Signal</keyword>
<feature type="signal peptide" evidence="1">
    <location>
        <begin position="1"/>
        <end position="20"/>
    </location>
</feature>
<evidence type="ECO:0008006" key="4">
    <source>
        <dbReference type="Google" id="ProtNLM"/>
    </source>
</evidence>
<sequence>MKKLAAIAIATALTTTPAFADIGAGSCDISMQGDVSWQKGVLTLNTPDDQEIVITPAHHLSLNGQTVSLNNSQQQYVTSYYQQIEMAVPMTLNITYDALELAGGAINEAFGELLGADNGLVEDLDEMFTDLRTEMNTHFYDEDGEMRISSEDFDDNGWVSERWEDKYEEKVEDIIANSTGRLLIAVGKAMLAGDDDFEEFEQHMENWEEDFEQRVEAKSSAIEARADELCEILKKADYAENKMQKHIPGLESLNMLTIERGEEMLM</sequence>
<dbReference type="Pfam" id="PF11101">
    <property type="entry name" value="DUF2884"/>
    <property type="match status" value="1"/>
</dbReference>
<evidence type="ECO:0000313" key="2">
    <source>
        <dbReference type="EMBL" id="OFC68788.1"/>
    </source>
</evidence>
<keyword evidence="3" id="KW-1185">Reference proteome</keyword>
<dbReference type="EMBL" id="MDHN01000043">
    <property type="protein sequence ID" value="OFC68788.1"/>
    <property type="molecule type" value="Genomic_DNA"/>
</dbReference>
<feature type="chain" id="PRO_5009209371" description="DUF2884 domain-containing protein" evidence="1">
    <location>
        <begin position="21"/>
        <end position="266"/>
    </location>
</feature>
<protein>
    <recommendedName>
        <fullName evidence="4">DUF2884 domain-containing protein</fullName>
    </recommendedName>
</protein>